<dbReference type="OrthoDB" id="696811at2759"/>
<dbReference type="eggNOG" id="ENOG502R4WE">
    <property type="taxonomic scope" value="Eukaryota"/>
</dbReference>
<reference evidence="3" key="3">
    <citation type="submission" date="2019-07" db="EMBL/GenBank/DDBJ databases">
        <authorList>
            <person name="Seetharam A."/>
            <person name="Woodhouse M."/>
            <person name="Cannon E."/>
        </authorList>
    </citation>
    <scope>NUCLEOTIDE SEQUENCE [LARGE SCALE GENOMIC DNA]</scope>
    <source>
        <strain evidence="3">cv. B73</strain>
    </source>
</reference>
<sequence length="307" mass="33750">MASLGVRAAAAARLPSLRPRRDGSRVLTGLRVGTGHYGVRLALSSSTSASPREFKVAGLPVDDSSLGPGDEYEFGLYTPKLLAVTGDDYVSNPRMPDEDEFDHFYRVVAKKTDMLLSCHLPKPLAVSEEEKAVQEKFKEMANECIDLLVDAMRRIPAEKRRPLFSVFGELYPVFESVRWTAEGGCAKWWMALQIMEKLEIVRKMVSSACGGTPLDRGTVFARKVDLTGVDGQALAGHGLGSNLSVEDVHGFMLFTMNIICLHACCFLILGETNTGGDLRAAPQRLQQRQVGHRWHGLCFHSLLAIVT</sequence>
<reference evidence="3" key="4">
    <citation type="submission" date="2021-05" db="UniProtKB">
        <authorList>
            <consortium name="EnsemblPlants"/>
        </authorList>
    </citation>
    <scope>IDENTIFICATION</scope>
    <source>
        <strain evidence="3">cv. B73</strain>
    </source>
</reference>
<proteinExistence type="evidence at protein level"/>
<keyword evidence="4" id="KW-1185">Reference proteome</keyword>
<dbReference type="ExpressionAtlas" id="C0P8E6">
    <property type="expression patterns" value="baseline and differential"/>
</dbReference>
<dbReference type="Proteomes" id="UP000007305">
    <property type="component" value="Chromosome 7"/>
</dbReference>
<dbReference type="EMBL" id="CM007650">
    <property type="protein sequence ID" value="ONM52528.1"/>
    <property type="molecule type" value="Genomic_DNA"/>
</dbReference>
<evidence type="ECO:0000313" key="1">
    <source>
        <dbReference type="EMBL" id="ACN29262.1"/>
    </source>
</evidence>
<dbReference type="EnsemblPlants" id="Zm00001eb303940_T002">
    <property type="protein sequence ID" value="Zm00001eb303940_P002"/>
    <property type="gene ID" value="Zm00001eb303940"/>
</dbReference>
<dbReference type="Gramene" id="Zm00001eb303940_T002">
    <property type="protein sequence ID" value="Zm00001eb303940_P002"/>
    <property type="gene ID" value="Zm00001eb303940"/>
</dbReference>
<reference evidence="2 4" key="2">
    <citation type="submission" date="2015-12" db="EMBL/GenBank/DDBJ databases">
        <title>Update maize B73 reference genome by single molecule sequencing technologies.</title>
        <authorList>
            <consortium name="Maize Genome Sequencing Project"/>
            <person name="Ware D."/>
        </authorList>
    </citation>
    <scope>NUCLEOTIDE SEQUENCE [LARGE SCALE GENOMIC DNA]</scope>
    <source>
        <strain evidence="4">cv. B73</strain>
        <tissue evidence="2">Seedling</tissue>
    </source>
</reference>
<dbReference type="RefSeq" id="XP_008651242.1">
    <property type="nucleotide sequence ID" value="XM_008653020.3"/>
</dbReference>
<gene>
    <name evidence="3" type="primary">LOC100277569</name>
    <name evidence="2" type="ORF">ZEAMMB73_Zm00001d019243</name>
</gene>
<protein>
    <submittedName>
        <fullName evidence="1 3">Uncharacterized protein</fullName>
    </submittedName>
</protein>
<evidence type="ECO:0000313" key="4">
    <source>
        <dbReference type="Proteomes" id="UP000007305"/>
    </source>
</evidence>
<accession>C0P8E6</accession>
<evidence type="ECO:0007829" key="5">
    <source>
        <dbReference type="PeptideAtlas" id="C0P8E6"/>
    </source>
</evidence>
<name>C0P8E6_MAIZE</name>
<evidence type="ECO:0000313" key="3">
    <source>
        <dbReference type="EnsemblPlants" id="Zm00001eb303940_P002"/>
    </source>
</evidence>
<reference evidence="1" key="1">
    <citation type="journal article" date="2009" name="PLoS Genet.">
        <title>Sequencing, mapping, and analysis of 27,455 maize full-length cDNAs.</title>
        <authorList>
            <person name="Soderlund C."/>
            <person name="Descour A."/>
            <person name="Kudrna D."/>
            <person name="Bomhoff M."/>
            <person name="Boyd L."/>
            <person name="Currie J."/>
            <person name="Angelova A."/>
            <person name="Collura K."/>
            <person name="Wissotski M."/>
            <person name="Ashley E."/>
            <person name="Morrow D."/>
            <person name="Fernandes J."/>
            <person name="Walbot V."/>
            <person name="Yu Y."/>
        </authorList>
    </citation>
    <scope>NUCLEOTIDE SEQUENCE</scope>
    <source>
        <strain evidence="1">B73</strain>
    </source>
</reference>
<evidence type="ECO:0000313" key="2">
    <source>
        <dbReference type="EMBL" id="ONM52528.1"/>
    </source>
</evidence>
<dbReference type="PaxDb" id="4577-GRMZM2G158188_P02"/>
<dbReference type="GeneID" id="100277569"/>
<organism evidence="1">
    <name type="scientific">Zea mays</name>
    <name type="common">Maize</name>
    <dbReference type="NCBI Taxonomy" id="4577"/>
    <lineage>
        <taxon>Eukaryota</taxon>
        <taxon>Viridiplantae</taxon>
        <taxon>Streptophyta</taxon>
        <taxon>Embryophyta</taxon>
        <taxon>Tracheophyta</taxon>
        <taxon>Spermatophyta</taxon>
        <taxon>Magnoliopsida</taxon>
        <taxon>Liliopsida</taxon>
        <taxon>Poales</taxon>
        <taxon>Poaceae</taxon>
        <taxon>PACMAD clade</taxon>
        <taxon>Panicoideae</taxon>
        <taxon>Andropogonodae</taxon>
        <taxon>Andropogoneae</taxon>
        <taxon>Tripsacinae</taxon>
        <taxon>Zea</taxon>
    </lineage>
</organism>
<keyword evidence="5" id="KW-1267">Proteomics identification</keyword>
<dbReference type="EMBL" id="BT064565">
    <property type="protein sequence ID" value="ACN29262.1"/>
    <property type="molecule type" value="mRNA"/>
</dbReference>
<dbReference type="AlphaFoldDB" id="C0P8E6"/>